<dbReference type="EMBL" id="CP053892">
    <property type="protein sequence ID" value="QKG19118.1"/>
    <property type="molecule type" value="Genomic_DNA"/>
</dbReference>
<evidence type="ECO:0000256" key="1">
    <source>
        <dbReference type="SAM" id="MobiDB-lite"/>
    </source>
</evidence>
<dbReference type="AlphaFoldDB" id="A0A7D3VP12"/>
<organism evidence="2 3">
    <name type="scientific">Actinomadura verrucosospora</name>
    <dbReference type="NCBI Taxonomy" id="46165"/>
    <lineage>
        <taxon>Bacteria</taxon>
        <taxon>Bacillati</taxon>
        <taxon>Actinomycetota</taxon>
        <taxon>Actinomycetes</taxon>
        <taxon>Streptosporangiales</taxon>
        <taxon>Thermomonosporaceae</taxon>
        <taxon>Actinomadura</taxon>
    </lineage>
</organism>
<dbReference type="Proteomes" id="UP000501240">
    <property type="component" value="Chromosome"/>
</dbReference>
<evidence type="ECO:0000313" key="3">
    <source>
        <dbReference type="Proteomes" id="UP000501240"/>
    </source>
</evidence>
<protein>
    <submittedName>
        <fullName evidence="2">Uncharacterized protein</fullName>
    </submittedName>
</protein>
<gene>
    <name evidence="2" type="ORF">ACTIVE_0754</name>
</gene>
<dbReference type="RefSeq" id="WP_173092841.1">
    <property type="nucleotide sequence ID" value="NZ_CP053892.1"/>
</dbReference>
<dbReference type="InterPro" id="IPR046250">
    <property type="entry name" value="DUF6283"/>
</dbReference>
<keyword evidence="3" id="KW-1185">Reference proteome</keyword>
<evidence type="ECO:0000313" key="2">
    <source>
        <dbReference type="EMBL" id="QKG19118.1"/>
    </source>
</evidence>
<proteinExistence type="predicted"/>
<dbReference type="Pfam" id="PF19800">
    <property type="entry name" value="DUF6283"/>
    <property type="match status" value="1"/>
</dbReference>
<accession>A0A7D3VP12</accession>
<reference evidence="2 3" key="1">
    <citation type="submission" date="2020-05" db="EMBL/GenBank/DDBJ databases">
        <title>Actinomadura verrucosospora NRRL-B18236 (PFL_A860) Genome sequencing and assembly.</title>
        <authorList>
            <person name="Samborskyy M."/>
        </authorList>
    </citation>
    <scope>NUCLEOTIDE SEQUENCE [LARGE SCALE GENOMIC DNA]</scope>
    <source>
        <strain evidence="2 3">NRRL:B18236</strain>
    </source>
</reference>
<name>A0A7D3VP12_ACTVE</name>
<feature type="region of interest" description="Disordered" evidence="1">
    <location>
        <begin position="54"/>
        <end position="79"/>
    </location>
</feature>
<sequence length="79" mass="8564">MANNLQVRLWLAQGAPLWRVRLPTGVELYGSHRQMAVANGVDPADPALAACRDDGTMHYRAPAPTQDRSRPPAAEEEAG</sequence>